<evidence type="ECO:0000313" key="4">
    <source>
        <dbReference type="Proteomes" id="UP000677913"/>
    </source>
</evidence>
<dbReference type="EMBL" id="JAGSXH010000009">
    <property type="protein sequence ID" value="MBS2962286.1"/>
    <property type="molecule type" value="Genomic_DNA"/>
</dbReference>
<evidence type="ECO:0000256" key="2">
    <source>
        <dbReference type="SAM" id="Phobius"/>
    </source>
</evidence>
<feature type="compositionally biased region" description="Pro residues" evidence="1">
    <location>
        <begin position="403"/>
        <end position="413"/>
    </location>
</feature>
<keyword evidence="2" id="KW-0472">Membrane</keyword>
<feature type="transmembrane region" description="Helical" evidence="2">
    <location>
        <begin position="224"/>
        <end position="241"/>
    </location>
</feature>
<protein>
    <recommendedName>
        <fullName evidence="5">TrbL/VirB6 plasmid conjugal transfer protein</fullName>
    </recommendedName>
</protein>
<feature type="region of interest" description="Disordered" evidence="1">
    <location>
        <begin position="391"/>
        <end position="444"/>
    </location>
</feature>
<dbReference type="RefSeq" id="WP_211464783.1">
    <property type="nucleotide sequence ID" value="NZ_JAGSXH010000009.1"/>
</dbReference>
<dbReference type="Proteomes" id="UP000677913">
    <property type="component" value="Unassembled WGS sequence"/>
</dbReference>
<accession>A0A8J8BBP3</accession>
<sequence length="444" mass="44109">MPGDTLIRAAGDACALLPGSLNHACENTRKLVGDSGSGAGPNGSAGGGASTASLLSDPVGAIAHDCAQAASSVIKAVSSVVDGATTVDFTNSGFLTQYAIVFAASAILTVVLWLLAVIKRAVRGESIVTALSEATGFLWLAVGASAFTPVILYGMVRVTDSVTSAIGSGTARDTNNFLTSFANTIDPPNGQSANLGGGPILLIFVSLIAMIAAAVLWVELLIRAAMLYVGAALAATVYAGLVDKSLWHHIRRWAGMMIAVDLAKPVVVIVLGLATAISGGNTGQGSFGSVLSGLAIMLLSIFASGLIFRFVPSFGDDMLAINGARSADAPAEAAAGSMDGPASRMRQGIAAHAGRSGSPIGANPMAGPAVAALGMSAGLAAHGARTAVRLTTTRNPGNGGQPSVPPPMQPPAALPREGVPGRAADAVRGAQGRGAPDAGRGGTA</sequence>
<feature type="transmembrane region" description="Helical" evidence="2">
    <location>
        <begin position="289"/>
        <end position="311"/>
    </location>
</feature>
<proteinExistence type="predicted"/>
<keyword evidence="2" id="KW-1133">Transmembrane helix</keyword>
<dbReference type="AlphaFoldDB" id="A0A8J8BBP3"/>
<feature type="transmembrane region" description="Helical" evidence="2">
    <location>
        <begin position="136"/>
        <end position="156"/>
    </location>
</feature>
<feature type="transmembrane region" description="Helical" evidence="2">
    <location>
        <begin position="253"/>
        <end position="277"/>
    </location>
</feature>
<feature type="transmembrane region" description="Helical" evidence="2">
    <location>
        <begin position="98"/>
        <end position="116"/>
    </location>
</feature>
<evidence type="ECO:0000256" key="1">
    <source>
        <dbReference type="SAM" id="MobiDB-lite"/>
    </source>
</evidence>
<evidence type="ECO:0000313" key="3">
    <source>
        <dbReference type="EMBL" id="MBS2962286.1"/>
    </source>
</evidence>
<feature type="transmembrane region" description="Helical" evidence="2">
    <location>
        <begin position="200"/>
        <end position="218"/>
    </location>
</feature>
<reference evidence="3" key="1">
    <citation type="submission" date="2021-04" db="EMBL/GenBank/DDBJ databases">
        <title>Genome based classification of Actinospica acidithermotolerans sp. nov., an actinobacterium isolated from an Indonesian hot spring.</title>
        <authorList>
            <person name="Kusuma A.B."/>
            <person name="Putra K.E."/>
            <person name="Nafisah S."/>
            <person name="Loh J."/>
            <person name="Nouioui I."/>
            <person name="Goodfellow M."/>
        </authorList>
    </citation>
    <scope>NUCLEOTIDE SEQUENCE</scope>
    <source>
        <strain evidence="3">DSM 45618</strain>
    </source>
</reference>
<comment type="caution">
    <text evidence="3">The sequence shown here is derived from an EMBL/GenBank/DDBJ whole genome shotgun (WGS) entry which is preliminary data.</text>
</comment>
<keyword evidence="2" id="KW-0812">Transmembrane</keyword>
<gene>
    <name evidence="3" type="ORF">KGA66_04460</name>
</gene>
<keyword evidence="4" id="KW-1185">Reference proteome</keyword>
<name>A0A8J8BBP3_9ACTN</name>
<organism evidence="3 4">
    <name type="scientific">Actinocrinis puniceicyclus</name>
    <dbReference type="NCBI Taxonomy" id="977794"/>
    <lineage>
        <taxon>Bacteria</taxon>
        <taxon>Bacillati</taxon>
        <taxon>Actinomycetota</taxon>
        <taxon>Actinomycetes</taxon>
        <taxon>Catenulisporales</taxon>
        <taxon>Actinospicaceae</taxon>
        <taxon>Actinocrinis</taxon>
    </lineage>
</organism>
<evidence type="ECO:0008006" key="5">
    <source>
        <dbReference type="Google" id="ProtNLM"/>
    </source>
</evidence>